<dbReference type="eggNOG" id="KOG1665">
    <property type="taxonomic scope" value="Eukaryota"/>
</dbReference>
<dbReference type="InterPro" id="IPR003131">
    <property type="entry name" value="T1-type_BTB"/>
</dbReference>
<dbReference type="Gene3D" id="2.160.20.80">
    <property type="entry name" value="E3 ubiquitin-protein ligase SopA"/>
    <property type="match status" value="2"/>
</dbReference>
<dbReference type="KEGG" id="dpp:DICPUDRAFT_75567"/>
<dbReference type="OrthoDB" id="1244179at2759"/>
<organism evidence="3 4">
    <name type="scientific">Dictyostelium purpureum</name>
    <name type="common">Slime mold</name>
    <dbReference type="NCBI Taxonomy" id="5786"/>
    <lineage>
        <taxon>Eukaryota</taxon>
        <taxon>Amoebozoa</taxon>
        <taxon>Evosea</taxon>
        <taxon>Eumycetozoa</taxon>
        <taxon>Dictyostelia</taxon>
        <taxon>Dictyosteliales</taxon>
        <taxon>Dictyosteliaceae</taxon>
        <taxon>Dictyostelium</taxon>
    </lineage>
</organism>
<dbReference type="Pfam" id="PF02214">
    <property type="entry name" value="BTB_2"/>
    <property type="match status" value="1"/>
</dbReference>
<dbReference type="SUPFAM" id="SSF141571">
    <property type="entry name" value="Pentapeptide repeat-like"/>
    <property type="match status" value="1"/>
</dbReference>
<evidence type="ECO:0000313" key="4">
    <source>
        <dbReference type="Proteomes" id="UP000001064"/>
    </source>
</evidence>
<dbReference type="PANTHER" id="PTHR14136">
    <property type="entry name" value="BTB_POZ DOMAIN-CONTAINING PROTEIN KCTD9"/>
    <property type="match status" value="1"/>
</dbReference>
<accession>F0ZB13</accession>
<dbReference type="PANTHER" id="PTHR14136:SF25">
    <property type="entry name" value="BTB_POZ DOMAIN-CONTAINING PROTEIN"/>
    <property type="match status" value="1"/>
</dbReference>
<feature type="domain" description="BTB" evidence="2">
    <location>
        <begin position="208"/>
        <end position="307"/>
    </location>
</feature>
<feature type="compositionally biased region" description="Low complexity" evidence="1">
    <location>
        <begin position="58"/>
        <end position="93"/>
    </location>
</feature>
<dbReference type="InterPro" id="IPR011333">
    <property type="entry name" value="SKP1/BTB/POZ_sf"/>
</dbReference>
<dbReference type="Proteomes" id="UP000001064">
    <property type="component" value="Unassembled WGS sequence"/>
</dbReference>
<dbReference type="GO" id="GO:0051260">
    <property type="term" value="P:protein homooligomerization"/>
    <property type="evidence" value="ECO:0007669"/>
    <property type="project" value="InterPro"/>
</dbReference>
<dbReference type="InParanoid" id="F0ZB13"/>
<evidence type="ECO:0000256" key="1">
    <source>
        <dbReference type="SAM" id="MobiDB-lite"/>
    </source>
</evidence>
<protein>
    <recommendedName>
        <fullName evidence="2">BTB domain-containing protein</fullName>
    </recommendedName>
</protein>
<gene>
    <name evidence="3" type="ORF">DICPUDRAFT_75567</name>
</gene>
<name>F0ZB13_DICPU</name>
<dbReference type="SUPFAM" id="SSF54695">
    <property type="entry name" value="POZ domain"/>
    <property type="match status" value="1"/>
</dbReference>
<sequence length="504" mass="56949">MSRDNNQNNKQSDLDVSNKELLINNLNRLSQQVTISDINDILNQKNISDPQDYDLDANNNSNINSNNDSNNNDNSKINYDYNNNSNNYNNNNKSDNEEEKEALESNNSSLDDNISEEYTVSTPISPFLPPIVTENILNLNLDGKYNHHHNNNNTINLNSNNIINNISIDNGNNINNINNSNNSNNINNSTINNNRFFNINNRLVDKTTIINFNVGGTLFSSSIRTIKLYPDSLLWKIVELQIDLVLNDEVIFIDRSPLYFPIILDFIRTGSYIPDSSTNSKGLLLEAGFYRLEKLSELVQEESELTRADIIRIINSSYDYPRLRGLWLMKVNFSGLDLSSTTFEYSNLSFSIFNSTSLRQVNMRGTKLNKSYFKNCDIKGSDLSKSIITNATFISNFALQLSANGVNFSGSNLSKTRFSGSDLSQSNFNGADLTDCNLSDCNLSNCDFRGCIFSENTLFNNSNIKSSLFDDNVSPSLFHNINNHNNGGTQKNKTWNKLKNKIKK</sequence>
<evidence type="ECO:0000259" key="2">
    <source>
        <dbReference type="SMART" id="SM00225"/>
    </source>
</evidence>
<reference evidence="4" key="1">
    <citation type="journal article" date="2011" name="Genome Biol.">
        <title>Comparative genomics of the social amoebae Dictyostelium discoideum and Dictyostelium purpureum.</title>
        <authorList>
            <consortium name="US DOE Joint Genome Institute (JGI-PGF)"/>
            <person name="Sucgang R."/>
            <person name="Kuo A."/>
            <person name="Tian X."/>
            <person name="Salerno W."/>
            <person name="Parikh A."/>
            <person name="Feasley C.L."/>
            <person name="Dalin E."/>
            <person name="Tu H."/>
            <person name="Huang E."/>
            <person name="Barry K."/>
            <person name="Lindquist E."/>
            <person name="Shapiro H."/>
            <person name="Bruce D."/>
            <person name="Schmutz J."/>
            <person name="Salamov A."/>
            <person name="Fey P."/>
            <person name="Gaudet P."/>
            <person name="Anjard C."/>
            <person name="Babu M.M."/>
            <person name="Basu S."/>
            <person name="Bushmanova Y."/>
            <person name="van der Wel H."/>
            <person name="Katoh-Kurasawa M."/>
            <person name="Dinh C."/>
            <person name="Coutinho P.M."/>
            <person name="Saito T."/>
            <person name="Elias M."/>
            <person name="Schaap P."/>
            <person name="Kay R.R."/>
            <person name="Henrissat B."/>
            <person name="Eichinger L."/>
            <person name="Rivero F."/>
            <person name="Putnam N.H."/>
            <person name="West C.M."/>
            <person name="Loomis W.F."/>
            <person name="Chisholm R.L."/>
            <person name="Shaulsky G."/>
            <person name="Strassmann J.E."/>
            <person name="Queller D.C."/>
            <person name="Kuspa A."/>
            <person name="Grigoriev I.V."/>
        </authorList>
    </citation>
    <scope>NUCLEOTIDE SEQUENCE [LARGE SCALE GENOMIC DNA]</scope>
    <source>
        <strain evidence="4">QSDP1</strain>
    </source>
</reference>
<dbReference type="RefSeq" id="XP_003284607.1">
    <property type="nucleotide sequence ID" value="XM_003284559.1"/>
</dbReference>
<dbReference type="STRING" id="5786.F0ZB13"/>
<dbReference type="InterPro" id="IPR001646">
    <property type="entry name" value="5peptide_repeat"/>
</dbReference>
<dbReference type="InterPro" id="IPR051082">
    <property type="entry name" value="Pentapeptide-BTB/POZ_domain"/>
</dbReference>
<dbReference type="GeneID" id="10506408"/>
<dbReference type="EMBL" id="GL870968">
    <property type="protein sequence ID" value="EGC38813.1"/>
    <property type="molecule type" value="Genomic_DNA"/>
</dbReference>
<proteinExistence type="predicted"/>
<dbReference type="Gene3D" id="3.30.710.10">
    <property type="entry name" value="Potassium Channel Kv1.1, Chain A"/>
    <property type="match status" value="1"/>
</dbReference>
<dbReference type="VEuPathDB" id="AmoebaDB:DICPUDRAFT_75567"/>
<dbReference type="AlphaFoldDB" id="F0ZB13"/>
<dbReference type="Pfam" id="PF00805">
    <property type="entry name" value="Pentapeptide"/>
    <property type="match status" value="2"/>
</dbReference>
<dbReference type="CDD" id="cd18316">
    <property type="entry name" value="BTB_POZ_KCTD-like"/>
    <property type="match status" value="1"/>
</dbReference>
<feature type="region of interest" description="Disordered" evidence="1">
    <location>
        <begin position="51"/>
        <end position="110"/>
    </location>
</feature>
<dbReference type="SMART" id="SM00225">
    <property type="entry name" value="BTB"/>
    <property type="match status" value="1"/>
</dbReference>
<dbReference type="InterPro" id="IPR000210">
    <property type="entry name" value="BTB/POZ_dom"/>
</dbReference>
<keyword evidence="4" id="KW-1185">Reference proteome</keyword>
<evidence type="ECO:0000313" key="3">
    <source>
        <dbReference type="EMBL" id="EGC38813.1"/>
    </source>
</evidence>